<evidence type="ECO:0000256" key="1">
    <source>
        <dbReference type="ARBA" id="ARBA00004202"/>
    </source>
</evidence>
<dbReference type="Gene3D" id="3.40.50.11820">
    <property type="match status" value="1"/>
</dbReference>
<dbReference type="PANTHER" id="PTHR37316:SF3">
    <property type="entry name" value="TEICHOIC ACID GLYCEROL-PHOSPHATE TRANSFERASE"/>
    <property type="match status" value="1"/>
</dbReference>
<evidence type="ECO:0000256" key="2">
    <source>
        <dbReference type="ARBA" id="ARBA00010488"/>
    </source>
</evidence>
<dbReference type="InterPro" id="IPR001173">
    <property type="entry name" value="Glyco_trans_2-like"/>
</dbReference>
<proteinExistence type="inferred from homology"/>
<dbReference type="OrthoDB" id="3183633at2"/>
<dbReference type="InterPro" id="IPR043148">
    <property type="entry name" value="TagF_C"/>
</dbReference>
<keyword evidence="6" id="KW-0472">Membrane</keyword>
<keyword evidence="3" id="KW-1003">Cell membrane</keyword>
<feature type="domain" description="Glycosyltransferase 2-like" evidence="7">
    <location>
        <begin position="22"/>
        <end position="182"/>
    </location>
</feature>
<dbReference type="Proteomes" id="UP000468735">
    <property type="component" value="Unassembled WGS sequence"/>
</dbReference>
<evidence type="ECO:0000259" key="7">
    <source>
        <dbReference type="Pfam" id="PF00535"/>
    </source>
</evidence>
<dbReference type="PANTHER" id="PTHR37316">
    <property type="entry name" value="TEICHOIC ACID GLYCEROL-PHOSPHATE PRIMASE"/>
    <property type="match status" value="1"/>
</dbReference>
<comment type="caution">
    <text evidence="8">The sequence shown here is derived from an EMBL/GenBank/DDBJ whole genome shotgun (WGS) entry which is preliminary data.</text>
</comment>
<dbReference type="GO" id="GO:0047355">
    <property type="term" value="F:CDP-glycerol glycerophosphotransferase activity"/>
    <property type="evidence" value="ECO:0007669"/>
    <property type="project" value="InterPro"/>
</dbReference>
<reference evidence="8 9" key="1">
    <citation type="submission" date="2019-09" db="EMBL/GenBank/DDBJ databases">
        <title>Actinomadura physcomitrii sp. nov., a novel actinomycete isolated from moss [Physcomitrium sphaericum (Ludw) Fuernr].</title>
        <authorList>
            <person name="Zhuang X."/>
            <person name="Liu C."/>
        </authorList>
    </citation>
    <scope>NUCLEOTIDE SEQUENCE [LARGE SCALE GENOMIC DNA]</scope>
    <source>
        <strain evidence="8 9">HMC1</strain>
    </source>
</reference>
<evidence type="ECO:0000256" key="4">
    <source>
        <dbReference type="ARBA" id="ARBA00022679"/>
    </source>
</evidence>
<keyword evidence="4 8" id="KW-0808">Transferase</keyword>
<dbReference type="CDD" id="cd00761">
    <property type="entry name" value="Glyco_tranf_GTA_type"/>
    <property type="match status" value="1"/>
</dbReference>
<dbReference type="EMBL" id="WBMT01000002">
    <property type="protein sequence ID" value="KAB2351545.1"/>
    <property type="molecule type" value="Genomic_DNA"/>
</dbReference>
<evidence type="ECO:0000256" key="3">
    <source>
        <dbReference type="ARBA" id="ARBA00022475"/>
    </source>
</evidence>
<protein>
    <submittedName>
        <fullName evidence="8">Glycosyltransferase</fullName>
    </submittedName>
</protein>
<evidence type="ECO:0000313" key="8">
    <source>
        <dbReference type="EMBL" id="KAB2351545.1"/>
    </source>
</evidence>
<keyword evidence="5" id="KW-0777">Teichoic acid biosynthesis</keyword>
<dbReference type="SUPFAM" id="SSF53448">
    <property type="entry name" value="Nucleotide-diphospho-sugar transferases"/>
    <property type="match status" value="1"/>
</dbReference>
<gene>
    <name evidence="8" type="ORF">F8566_04765</name>
</gene>
<organism evidence="8 9">
    <name type="scientific">Actinomadura rudentiformis</name>
    <dbReference type="NCBI Taxonomy" id="359158"/>
    <lineage>
        <taxon>Bacteria</taxon>
        <taxon>Bacillati</taxon>
        <taxon>Actinomycetota</taxon>
        <taxon>Actinomycetes</taxon>
        <taxon>Streptosporangiales</taxon>
        <taxon>Thermomonosporaceae</taxon>
        <taxon>Actinomadura</taxon>
    </lineage>
</organism>
<dbReference type="AlphaFoldDB" id="A0A6H9Z184"/>
<dbReference type="Pfam" id="PF04464">
    <property type="entry name" value="Glyphos_transf"/>
    <property type="match status" value="1"/>
</dbReference>
<dbReference type="InterPro" id="IPR051612">
    <property type="entry name" value="Teichoic_Acid_Biosynth"/>
</dbReference>
<evidence type="ECO:0000256" key="6">
    <source>
        <dbReference type="ARBA" id="ARBA00023136"/>
    </source>
</evidence>
<name>A0A6H9Z184_9ACTN</name>
<dbReference type="Gene3D" id="3.40.50.12580">
    <property type="match status" value="1"/>
</dbReference>
<sequence length="1205" mass="135606">MAARQRRDGADVRWRTVSPLLSVVVPFYNVEEYLEACLESLEQQTLRDIEVIMVDDGSPDGSAAIAKDFTQRDSRFRLIQQQNQGLGPARNTGARLAKGRYLAFLDSDDILPRYAYELLIASLEETGSDLACGGVRRFTAAGPAKSPLHTQIFKATDKQTHITRRPDLLGDRTAWNKVFRKSFWDTHAFEFPPGLYEDSPVTIPAHFLASSVDVLSDVVYYWREREGESQSITQRRTEPGNLEDRVRTIKVVTAFLHERSPELWHAQLYSVLATELSLYVDAALDGGAEYHERLLPLVNEALAEADDSILAELTALKRLKYHLVQRGLIDELLEVLAYQQARIFTADVERQGERWYADYPFFRDPAYGIPDRVYDVTDELTLQTRVDNAWWEDGRLRISGEAHITRIPMTDPATDRDACQMRVWLQHTGRGTVVELPVTRVYRPDVTAKASRAAADYDWAGFTVEIDPALLQVNKYRALRLFKQRILPSFRSANWELHAEVTAPGGLTLSGPMRGPVRSDVQWAAGRDVAPGVVVRPVTASGNRFTVQVKQLVAQVTDARVEGPTLVLAGRVANAKSANGEVVLARRLGMAETRVPVTLDDRGVFTANVPLDVLVSHESDTADTIHTWMAGGLDWDASIKLGGGKPIRLSVSDNVEIRHPVGTNEIVVTRTRFGNLRLLERPRRCVVTTAEWTQDGELVLTGELAAGDGDGDRPDSMLLRLRTGGDTHSLPLRWADDGTFSLVFSPARIPRFGEVLPLAAGPWDFFTQFDNGEVAVAISRSSLADLPPPQQLGQHEFTLRAHQTDALRLTSRTALKDDERGVYGLKRMAQRDYPGFLASPLRDMAVFESFRGRQYSDSPRAVYEEMARRLPDMEYVWITRDSQFQPPEGARTVLLGSREHFQVLAQARFLVGNDPMPEWFRRRDGQFYLQTWHGTPLKRIGYDIERPKFKNAQDYLRRFSADVAQWSAMISPNPFSTPIMRRAFRYEGEVLESGYPRNDLLAKPDTAFEVSQRAARVRSLLGVPDGKTIVLYAPTWRDDQAKSGGYRMELQLDLEAAREALGDDHVLLVRGHFNLGGGVEGTDGEFAIDVSRYPDIAELYLIADMLITDYSSVMFDYAVTGRPQLFFTYDLERYRDELRGFYFDFEAEAPGPLARTSPELIEMIRDAGSLKSAYADRYEAFRAKFCAWDDGGAAARAVDRMLRDA</sequence>
<keyword evidence="9" id="KW-1185">Reference proteome</keyword>
<comment type="subcellular location">
    <subcellularLocation>
        <location evidence="1">Cell membrane</location>
        <topology evidence="1">Peripheral membrane protein</topology>
    </subcellularLocation>
</comment>
<accession>A0A6H9Z184</accession>
<dbReference type="GO" id="GO:0005886">
    <property type="term" value="C:plasma membrane"/>
    <property type="evidence" value="ECO:0007669"/>
    <property type="project" value="UniProtKB-SubCell"/>
</dbReference>
<dbReference type="GO" id="GO:0019350">
    <property type="term" value="P:teichoic acid biosynthetic process"/>
    <property type="evidence" value="ECO:0007669"/>
    <property type="project" value="UniProtKB-KW"/>
</dbReference>
<evidence type="ECO:0000256" key="5">
    <source>
        <dbReference type="ARBA" id="ARBA00022944"/>
    </source>
</evidence>
<dbReference type="InterPro" id="IPR043149">
    <property type="entry name" value="TagF_N"/>
</dbReference>
<dbReference type="Gene3D" id="3.90.550.10">
    <property type="entry name" value="Spore Coat Polysaccharide Biosynthesis Protein SpsA, Chain A"/>
    <property type="match status" value="1"/>
</dbReference>
<evidence type="ECO:0000313" key="9">
    <source>
        <dbReference type="Proteomes" id="UP000468735"/>
    </source>
</evidence>
<dbReference type="InterPro" id="IPR007554">
    <property type="entry name" value="Glycerophosphate_synth"/>
</dbReference>
<dbReference type="Pfam" id="PF00535">
    <property type="entry name" value="Glycos_transf_2"/>
    <property type="match status" value="1"/>
</dbReference>
<dbReference type="SUPFAM" id="SSF53756">
    <property type="entry name" value="UDP-Glycosyltransferase/glycogen phosphorylase"/>
    <property type="match status" value="1"/>
</dbReference>
<dbReference type="InterPro" id="IPR029044">
    <property type="entry name" value="Nucleotide-diphossugar_trans"/>
</dbReference>
<comment type="similarity">
    <text evidence="2">Belongs to the CDP-glycerol glycerophosphotransferase family.</text>
</comment>